<feature type="transmembrane region" description="Helical" evidence="6">
    <location>
        <begin position="53"/>
        <end position="75"/>
    </location>
</feature>
<dbReference type="Pfam" id="PF01810">
    <property type="entry name" value="LysE"/>
    <property type="match status" value="1"/>
</dbReference>
<gene>
    <name evidence="7" type="ORF">V5R04_15265</name>
</gene>
<accession>A0AAU7DUA0</accession>
<feature type="transmembrane region" description="Helical" evidence="6">
    <location>
        <begin position="20"/>
        <end position="41"/>
    </location>
</feature>
<proteinExistence type="predicted"/>
<keyword evidence="4 6" id="KW-1133">Transmembrane helix</keyword>
<evidence type="ECO:0000256" key="2">
    <source>
        <dbReference type="ARBA" id="ARBA00022475"/>
    </source>
</evidence>
<dbReference type="AlphaFoldDB" id="A0AAU7DUA0"/>
<keyword evidence="3 6" id="KW-0812">Transmembrane</keyword>
<organism evidence="7">
    <name type="scientific">Jonesiaceae bacterium BS-20</name>
    <dbReference type="NCBI Taxonomy" id="3120821"/>
    <lineage>
        <taxon>Bacteria</taxon>
        <taxon>Bacillati</taxon>
        <taxon>Actinomycetota</taxon>
        <taxon>Actinomycetes</taxon>
        <taxon>Micrococcales</taxon>
        <taxon>Jonesiaceae</taxon>
    </lineage>
</organism>
<dbReference type="PANTHER" id="PTHR30086">
    <property type="entry name" value="ARGININE EXPORTER PROTEIN ARGO"/>
    <property type="match status" value="1"/>
</dbReference>
<reference evidence="7" key="1">
    <citation type="submission" date="2024-02" db="EMBL/GenBank/DDBJ databases">
        <title>Tomenella chthoni gen. nov. sp. nov., a member of the family Jonesiaceae isolated from bat guano.</title>
        <authorList>
            <person name="Miller S.L."/>
            <person name="King J."/>
            <person name="Sankaranarayanan K."/>
            <person name="Lawson P.A."/>
        </authorList>
    </citation>
    <scope>NUCLEOTIDE SEQUENCE</scope>
    <source>
        <strain evidence="7">BS-20</strain>
    </source>
</reference>
<keyword evidence="2" id="KW-1003">Cell membrane</keyword>
<dbReference type="InterPro" id="IPR001123">
    <property type="entry name" value="LeuE-type"/>
</dbReference>
<feature type="transmembrane region" description="Helical" evidence="6">
    <location>
        <begin position="121"/>
        <end position="143"/>
    </location>
</feature>
<evidence type="ECO:0000256" key="4">
    <source>
        <dbReference type="ARBA" id="ARBA00022989"/>
    </source>
</evidence>
<sequence length="219" mass="22681">MAFFEGKAGVVRMDPSIIGAFWVVSFLFIMSPGADWAYAIAAGIGGRRVTPAVSGMLAGHGIAILLVAAGLGAVLARTPSALIALTVAGAAYLFYLGVGMIRTPATVTVGQSQAAGTWGSWASRGLLVSGLNPKVFLLLLALLPQFTDASGSWGLPTQMLTLGGIHLVGTAIVYFLVGFGAQAIMRTRPGLAMWISRFSGLAMVGIAIFLLVEQVLSLR</sequence>
<keyword evidence="5 6" id="KW-0472">Membrane</keyword>
<feature type="transmembrane region" description="Helical" evidence="6">
    <location>
        <begin position="81"/>
        <end position="101"/>
    </location>
</feature>
<evidence type="ECO:0000256" key="5">
    <source>
        <dbReference type="ARBA" id="ARBA00023136"/>
    </source>
</evidence>
<feature type="transmembrane region" description="Helical" evidence="6">
    <location>
        <begin position="163"/>
        <end position="184"/>
    </location>
</feature>
<evidence type="ECO:0000256" key="3">
    <source>
        <dbReference type="ARBA" id="ARBA00022692"/>
    </source>
</evidence>
<dbReference type="EMBL" id="CP146203">
    <property type="protein sequence ID" value="XBH21544.1"/>
    <property type="molecule type" value="Genomic_DNA"/>
</dbReference>
<comment type="subcellular location">
    <subcellularLocation>
        <location evidence="1">Cell membrane</location>
        <topology evidence="1">Multi-pass membrane protein</topology>
    </subcellularLocation>
</comment>
<protein>
    <submittedName>
        <fullName evidence="7">LysE family translocator</fullName>
    </submittedName>
</protein>
<dbReference type="GO" id="GO:0005886">
    <property type="term" value="C:plasma membrane"/>
    <property type="evidence" value="ECO:0007669"/>
    <property type="project" value="UniProtKB-SubCell"/>
</dbReference>
<evidence type="ECO:0000313" key="7">
    <source>
        <dbReference type="EMBL" id="XBH21544.1"/>
    </source>
</evidence>
<dbReference type="PANTHER" id="PTHR30086:SF20">
    <property type="entry name" value="ARGININE EXPORTER PROTEIN ARGO-RELATED"/>
    <property type="match status" value="1"/>
</dbReference>
<feature type="transmembrane region" description="Helical" evidence="6">
    <location>
        <begin position="191"/>
        <end position="212"/>
    </location>
</feature>
<evidence type="ECO:0000256" key="1">
    <source>
        <dbReference type="ARBA" id="ARBA00004651"/>
    </source>
</evidence>
<dbReference type="GO" id="GO:0015171">
    <property type="term" value="F:amino acid transmembrane transporter activity"/>
    <property type="evidence" value="ECO:0007669"/>
    <property type="project" value="TreeGrafter"/>
</dbReference>
<name>A0AAU7DUA0_9MICO</name>
<evidence type="ECO:0000256" key="6">
    <source>
        <dbReference type="SAM" id="Phobius"/>
    </source>
</evidence>